<dbReference type="Proteomes" id="UP000317214">
    <property type="component" value="Chromosome"/>
</dbReference>
<evidence type="ECO:0000313" key="1">
    <source>
        <dbReference type="EMBL" id="QDH24159.1"/>
    </source>
</evidence>
<gene>
    <name evidence="1" type="ORF">D5366_01540</name>
</gene>
<name>A0A4Y6V2A3_9PROT</name>
<proteinExistence type="predicted"/>
<protein>
    <submittedName>
        <fullName evidence="1">Uncharacterized protein</fullName>
    </submittedName>
</protein>
<evidence type="ECO:0000313" key="2">
    <source>
        <dbReference type="Proteomes" id="UP000317214"/>
    </source>
</evidence>
<reference evidence="1 2" key="1">
    <citation type="submission" date="2018-09" db="EMBL/GenBank/DDBJ databases">
        <title>The complete genome sequence of Neokomagataea tanensis NBRC 106556(T).</title>
        <authorList>
            <person name="Chua K.-O."/>
            <person name="See-Too W.-S."/>
            <person name="Hong K.-W."/>
            <person name="Yin W.-F."/>
            <person name="Chan K.-G."/>
        </authorList>
    </citation>
    <scope>NUCLEOTIDE SEQUENCE [LARGE SCALE GENOMIC DNA]</scope>
    <source>
        <strain evidence="2">AH13 \ NBRC 106556</strain>
    </source>
</reference>
<dbReference type="AlphaFoldDB" id="A0A4Y6V2A3"/>
<dbReference type="EMBL" id="CP032485">
    <property type="protein sequence ID" value="QDH24159.1"/>
    <property type="molecule type" value="Genomic_DNA"/>
</dbReference>
<organism evidence="1 2">
    <name type="scientific">Neokomagataea tanensis</name>
    <dbReference type="NCBI Taxonomy" id="661191"/>
    <lineage>
        <taxon>Bacteria</taxon>
        <taxon>Pseudomonadati</taxon>
        <taxon>Pseudomonadota</taxon>
        <taxon>Alphaproteobacteria</taxon>
        <taxon>Acetobacterales</taxon>
        <taxon>Acetobacteraceae</taxon>
        <taxon>Neokomagataea</taxon>
    </lineage>
</organism>
<dbReference type="KEGG" id="ntn:D5366_01540"/>
<accession>A0A4Y6V2A3</accession>
<sequence>MGSNPTLSAIHPKNISNPERLSVYAAKAARFAMRLHKTSSPSPAGALMLAPLLSMPSAIFSLPA</sequence>
<keyword evidence="2" id="KW-1185">Reference proteome</keyword>